<sequence length="395" mass="46252">MKKNEMTDSIKKLNERIERLINSPRNQEIAKAWKPQEYTAKDHWRGIPLSSTRVRIIPFTVEPEIPMWAKILGFDVKEFYNDPGCYLKNTLSMMIYRFENFQDFTCIEKIIPIWLGTTFESSLFGSKTIFTEGESPWLDREPIIRTQEDLDRLTSPDFYKSGLMPLAHRMYEQINELVKGEYTVVFPEWGRGPFGVAQHIRGMENILVDMILTPDFLHRLLRFVTNARKSWSKERAKFLKRKVDKGNLYNDEVNSPTLSPQQYEEFVLPYEMELCEFYGGISYWHSCGDTTRLLGAIRKIPDIDMFHIGPWTSLREARRVFARHTALEKCLMPTEDIQFISEREMGEKLENIRAILDGTSYTVRADGFQVISSLDDDLEKIRQWVRTANTKLAVT</sequence>
<dbReference type="InterPro" id="IPR038071">
    <property type="entry name" value="UROD/MetE-like_sf"/>
</dbReference>
<dbReference type="Pfam" id="PF01208">
    <property type="entry name" value="URO-D"/>
    <property type="match status" value="1"/>
</dbReference>
<name>A0A523RU61_UNCAE</name>
<dbReference type="GO" id="GO:0006779">
    <property type="term" value="P:porphyrin-containing compound biosynthetic process"/>
    <property type="evidence" value="ECO:0007669"/>
    <property type="project" value="InterPro"/>
</dbReference>
<dbReference type="PANTHER" id="PTHR47099:SF1">
    <property type="entry name" value="METHYLCOBAMIDE:COM METHYLTRANSFERASE MTBA"/>
    <property type="match status" value="1"/>
</dbReference>
<gene>
    <name evidence="2" type="ORF">E3J84_05390</name>
</gene>
<dbReference type="PANTHER" id="PTHR47099">
    <property type="entry name" value="METHYLCOBAMIDE:COM METHYLTRANSFERASE MTBA"/>
    <property type="match status" value="1"/>
</dbReference>
<reference evidence="2 3" key="1">
    <citation type="submission" date="2019-03" db="EMBL/GenBank/DDBJ databases">
        <title>Metabolic potential of uncultured bacteria and archaea associated with petroleum seepage in deep-sea sediments.</title>
        <authorList>
            <person name="Dong X."/>
            <person name="Hubert C."/>
        </authorList>
    </citation>
    <scope>NUCLEOTIDE SEQUENCE [LARGE SCALE GENOMIC DNA]</scope>
    <source>
        <strain evidence="2">E44_bin7</strain>
    </source>
</reference>
<protein>
    <recommendedName>
        <fullName evidence="1">Uroporphyrinogen decarboxylase (URO-D) domain-containing protein</fullName>
    </recommendedName>
</protein>
<accession>A0A523RU61</accession>
<dbReference type="InterPro" id="IPR000257">
    <property type="entry name" value="Uroporphyrinogen_deCOase"/>
</dbReference>
<dbReference type="AlphaFoldDB" id="A0A523RU61"/>
<feature type="domain" description="Uroporphyrinogen decarboxylase (URO-D)" evidence="1">
    <location>
        <begin position="117"/>
        <end position="325"/>
    </location>
</feature>
<dbReference type="GO" id="GO:0004853">
    <property type="term" value="F:uroporphyrinogen decarboxylase activity"/>
    <property type="evidence" value="ECO:0007669"/>
    <property type="project" value="InterPro"/>
</dbReference>
<proteinExistence type="predicted"/>
<comment type="caution">
    <text evidence="2">The sequence shown here is derived from an EMBL/GenBank/DDBJ whole genome shotgun (WGS) entry which is preliminary data.</text>
</comment>
<evidence type="ECO:0000259" key="1">
    <source>
        <dbReference type="Pfam" id="PF01208"/>
    </source>
</evidence>
<evidence type="ECO:0000313" key="2">
    <source>
        <dbReference type="EMBL" id="TET09199.1"/>
    </source>
</evidence>
<dbReference type="EMBL" id="SOKJ01000308">
    <property type="protein sequence ID" value="TET09199.1"/>
    <property type="molecule type" value="Genomic_DNA"/>
</dbReference>
<dbReference type="Proteomes" id="UP000316360">
    <property type="component" value="Unassembled WGS sequence"/>
</dbReference>
<dbReference type="Gene3D" id="3.20.20.210">
    <property type="match status" value="1"/>
</dbReference>
<dbReference type="SUPFAM" id="SSF51726">
    <property type="entry name" value="UROD/MetE-like"/>
    <property type="match status" value="1"/>
</dbReference>
<dbReference type="InterPro" id="IPR052024">
    <property type="entry name" value="Methanogen_methyltrans"/>
</dbReference>
<evidence type="ECO:0000313" key="3">
    <source>
        <dbReference type="Proteomes" id="UP000316360"/>
    </source>
</evidence>
<organism evidence="2 3">
    <name type="scientific">Aerophobetes bacterium</name>
    <dbReference type="NCBI Taxonomy" id="2030807"/>
    <lineage>
        <taxon>Bacteria</taxon>
        <taxon>Candidatus Aerophobota</taxon>
    </lineage>
</organism>